<evidence type="ECO:0000259" key="1">
    <source>
        <dbReference type="Pfam" id="PF09936"/>
    </source>
</evidence>
<proteinExistence type="predicted"/>
<dbReference type="Gene3D" id="3.40.1280.10">
    <property type="match status" value="1"/>
</dbReference>
<dbReference type="EC" id="2.1.1.228" evidence="2"/>
<accession>A0A7R6SXW6</accession>
<keyword evidence="2" id="KW-0489">Methyltransferase</keyword>
<sequence length="173" mass="19665">MGFTSITNLDIHDIARLSKTFELGKFFVVSPVESQKEHARAIVDHWTKGFGSTYNQFRREAFEKVEIIDTLEDCVSYIKNTTGKEPVIIGTAAKKIFNKIIDYSDVCDKMLSAGFPVLVVFGTGWGLHEEAAEKCHYFLEPIEGVLDYNHLSVRSAVTITVDRIVRKLLYKER</sequence>
<gene>
    <name evidence="2" type="ORF">TTHT_0320</name>
</gene>
<dbReference type="AlphaFoldDB" id="A0A7R6SXW6"/>
<reference evidence="2 3" key="1">
    <citation type="journal article" date="2012" name="Extremophiles">
        <title>Thermotomaculum hydrothermale gen. nov., sp. nov., a novel heterotrophic thermophile within the phylum Acidobacteria from a deep-sea hydrothermal vent chimney in the Southern Okinawa Trough.</title>
        <authorList>
            <person name="Izumi H."/>
            <person name="Nunoura T."/>
            <person name="Miyazaki M."/>
            <person name="Mino S."/>
            <person name="Toki T."/>
            <person name="Takai K."/>
            <person name="Sako Y."/>
            <person name="Sawabe T."/>
            <person name="Nakagawa S."/>
        </authorList>
    </citation>
    <scope>NUCLEOTIDE SEQUENCE [LARGE SCALE GENOMIC DNA]</scope>
    <source>
        <strain evidence="2 3">AC55</strain>
    </source>
</reference>
<dbReference type="EMBL" id="AP017470">
    <property type="protein sequence ID" value="BBB31936.1"/>
    <property type="molecule type" value="Genomic_DNA"/>
</dbReference>
<feature type="domain" description="tRNA (guanine-N(1)-)-methyltransferase C-terminal" evidence="1">
    <location>
        <begin position="3"/>
        <end position="165"/>
    </location>
</feature>
<dbReference type="InterPro" id="IPR029026">
    <property type="entry name" value="tRNA_m1G_MTases_N"/>
</dbReference>
<evidence type="ECO:0000313" key="2">
    <source>
        <dbReference type="EMBL" id="BBB31936.1"/>
    </source>
</evidence>
<dbReference type="Proteomes" id="UP000595564">
    <property type="component" value="Chromosome"/>
</dbReference>
<dbReference type="Pfam" id="PF09936">
    <property type="entry name" value="Methyltrn_RNA_4"/>
    <property type="match status" value="1"/>
</dbReference>
<dbReference type="KEGG" id="thyd:TTHT_0320"/>
<keyword evidence="2" id="KW-0808">Transferase</keyword>
<organism evidence="2 3">
    <name type="scientific">Thermotomaculum hydrothermale</name>
    <dbReference type="NCBI Taxonomy" id="981385"/>
    <lineage>
        <taxon>Bacteria</taxon>
        <taxon>Pseudomonadati</taxon>
        <taxon>Acidobacteriota</taxon>
        <taxon>Holophagae</taxon>
        <taxon>Thermotomaculales</taxon>
        <taxon>Thermotomaculaceae</taxon>
        <taxon>Thermotomaculum</taxon>
    </lineage>
</organism>
<keyword evidence="3" id="KW-1185">Reference proteome</keyword>
<dbReference type="GO" id="GO:0032259">
    <property type="term" value="P:methylation"/>
    <property type="evidence" value="ECO:0007669"/>
    <property type="project" value="UniProtKB-KW"/>
</dbReference>
<dbReference type="GO" id="GO:0052906">
    <property type="term" value="F:tRNA (guanine(37)-N1)-methyltransferase activity"/>
    <property type="evidence" value="ECO:0007669"/>
    <property type="project" value="UniProtKB-EC"/>
</dbReference>
<name>A0A7R6SXW6_9BACT</name>
<dbReference type="InterPro" id="IPR019230">
    <property type="entry name" value="RNA_MeTrfase_C_dom"/>
</dbReference>
<protein>
    <submittedName>
        <fullName evidence="2">tRNA (Guanine37-N1)-methyltransferase</fullName>
        <ecNumber evidence="2">2.1.1.228</ecNumber>
    </submittedName>
</protein>
<evidence type="ECO:0000313" key="3">
    <source>
        <dbReference type="Proteomes" id="UP000595564"/>
    </source>
</evidence>